<feature type="compositionally biased region" description="Polar residues" evidence="1">
    <location>
        <begin position="1691"/>
        <end position="1710"/>
    </location>
</feature>
<feature type="compositionally biased region" description="Basic and acidic residues" evidence="1">
    <location>
        <begin position="860"/>
        <end position="877"/>
    </location>
</feature>
<evidence type="ECO:0000313" key="2">
    <source>
        <dbReference type="EMBL" id="KAF2753379.1"/>
    </source>
</evidence>
<feature type="compositionally biased region" description="Polar residues" evidence="1">
    <location>
        <begin position="1402"/>
        <end position="1420"/>
    </location>
</feature>
<feature type="compositionally biased region" description="Polar residues" evidence="1">
    <location>
        <begin position="642"/>
        <end position="659"/>
    </location>
</feature>
<feature type="compositionally biased region" description="Polar residues" evidence="1">
    <location>
        <begin position="589"/>
        <end position="598"/>
    </location>
</feature>
<feature type="compositionally biased region" description="Polar residues" evidence="1">
    <location>
        <begin position="1320"/>
        <end position="1340"/>
    </location>
</feature>
<feature type="region of interest" description="Disordered" evidence="1">
    <location>
        <begin position="1212"/>
        <end position="1243"/>
    </location>
</feature>
<name>A0A6A6VU08_9PEZI</name>
<accession>A0A6A6VU08</accession>
<feature type="compositionally biased region" description="Polar residues" evidence="1">
    <location>
        <begin position="766"/>
        <end position="777"/>
    </location>
</feature>
<feature type="compositionally biased region" description="Basic and acidic residues" evidence="1">
    <location>
        <begin position="1454"/>
        <end position="1468"/>
    </location>
</feature>
<dbReference type="PANTHER" id="PTHR42105">
    <property type="entry name" value="DIM2-ASSOCIATED PROTEIN 1"/>
    <property type="match status" value="1"/>
</dbReference>
<feature type="region of interest" description="Disordered" evidence="1">
    <location>
        <begin position="1402"/>
        <end position="1768"/>
    </location>
</feature>
<feature type="region of interest" description="Disordered" evidence="1">
    <location>
        <begin position="355"/>
        <end position="612"/>
    </location>
</feature>
<feature type="compositionally biased region" description="Basic and acidic residues" evidence="1">
    <location>
        <begin position="356"/>
        <end position="375"/>
    </location>
</feature>
<evidence type="ECO:0000256" key="1">
    <source>
        <dbReference type="SAM" id="MobiDB-lite"/>
    </source>
</evidence>
<feature type="region of interest" description="Disordered" evidence="1">
    <location>
        <begin position="1"/>
        <end position="66"/>
    </location>
</feature>
<proteinExistence type="predicted"/>
<dbReference type="Proteomes" id="UP000799437">
    <property type="component" value="Unassembled WGS sequence"/>
</dbReference>
<gene>
    <name evidence="2" type="ORF">EJ05DRAFT_213171</name>
</gene>
<reference evidence="2" key="1">
    <citation type="journal article" date="2020" name="Stud. Mycol.">
        <title>101 Dothideomycetes genomes: a test case for predicting lifestyles and emergence of pathogens.</title>
        <authorList>
            <person name="Haridas S."/>
            <person name="Albert R."/>
            <person name="Binder M."/>
            <person name="Bloem J."/>
            <person name="Labutti K."/>
            <person name="Salamov A."/>
            <person name="Andreopoulos B."/>
            <person name="Baker S."/>
            <person name="Barry K."/>
            <person name="Bills G."/>
            <person name="Bluhm B."/>
            <person name="Cannon C."/>
            <person name="Castanera R."/>
            <person name="Culley D."/>
            <person name="Daum C."/>
            <person name="Ezra D."/>
            <person name="Gonzalez J."/>
            <person name="Henrissat B."/>
            <person name="Kuo A."/>
            <person name="Liang C."/>
            <person name="Lipzen A."/>
            <person name="Lutzoni F."/>
            <person name="Magnuson J."/>
            <person name="Mondo S."/>
            <person name="Nolan M."/>
            <person name="Ohm R."/>
            <person name="Pangilinan J."/>
            <person name="Park H.-J."/>
            <person name="Ramirez L."/>
            <person name="Alfaro M."/>
            <person name="Sun H."/>
            <person name="Tritt A."/>
            <person name="Yoshinaga Y."/>
            <person name="Zwiers L.-H."/>
            <person name="Turgeon B."/>
            <person name="Goodwin S."/>
            <person name="Spatafora J."/>
            <person name="Crous P."/>
            <person name="Grigoriev I."/>
        </authorList>
    </citation>
    <scope>NUCLEOTIDE SEQUENCE</scope>
    <source>
        <strain evidence="2">CBS 121739</strain>
    </source>
</reference>
<dbReference type="RefSeq" id="XP_033595830.1">
    <property type="nucleotide sequence ID" value="XM_033739843.1"/>
</dbReference>
<evidence type="ECO:0008006" key="4">
    <source>
        <dbReference type="Google" id="ProtNLM"/>
    </source>
</evidence>
<dbReference type="PANTHER" id="PTHR42105:SF1">
    <property type="entry name" value="TRANSALDOLASE"/>
    <property type="match status" value="1"/>
</dbReference>
<feature type="compositionally biased region" description="Low complexity" evidence="1">
    <location>
        <begin position="1625"/>
        <end position="1641"/>
    </location>
</feature>
<feature type="compositionally biased region" description="Basic and acidic residues" evidence="1">
    <location>
        <begin position="1569"/>
        <end position="1582"/>
    </location>
</feature>
<feature type="region of interest" description="Disordered" evidence="1">
    <location>
        <begin position="639"/>
        <end position="714"/>
    </location>
</feature>
<feature type="compositionally biased region" description="Polar residues" evidence="1">
    <location>
        <begin position="312"/>
        <end position="337"/>
    </location>
</feature>
<dbReference type="GeneID" id="54480897"/>
<feature type="compositionally biased region" description="Low complexity" evidence="1">
    <location>
        <begin position="1720"/>
        <end position="1733"/>
    </location>
</feature>
<feature type="region of interest" description="Disordered" evidence="1">
    <location>
        <begin position="1016"/>
        <end position="1035"/>
    </location>
</feature>
<feature type="compositionally biased region" description="Polar residues" evidence="1">
    <location>
        <begin position="167"/>
        <end position="178"/>
    </location>
</feature>
<protein>
    <recommendedName>
        <fullName evidence="4">Transaldolase</fullName>
    </recommendedName>
</protein>
<feature type="compositionally biased region" description="Basic and acidic residues" evidence="1">
    <location>
        <begin position="1484"/>
        <end position="1493"/>
    </location>
</feature>
<feature type="compositionally biased region" description="Basic and acidic residues" evidence="1">
    <location>
        <begin position="212"/>
        <end position="254"/>
    </location>
</feature>
<feature type="region of interest" description="Disordered" evidence="1">
    <location>
        <begin position="761"/>
        <end position="785"/>
    </location>
</feature>
<feature type="region of interest" description="Disordered" evidence="1">
    <location>
        <begin position="85"/>
        <end position="337"/>
    </location>
</feature>
<dbReference type="EMBL" id="ML996584">
    <property type="protein sequence ID" value="KAF2753379.1"/>
    <property type="molecule type" value="Genomic_DNA"/>
</dbReference>
<feature type="region of interest" description="Disordered" evidence="1">
    <location>
        <begin position="820"/>
        <end position="839"/>
    </location>
</feature>
<feature type="compositionally biased region" description="Polar residues" evidence="1">
    <location>
        <begin position="696"/>
        <end position="707"/>
    </location>
</feature>
<feature type="region of interest" description="Disordered" evidence="1">
    <location>
        <begin position="849"/>
        <end position="946"/>
    </location>
</feature>
<evidence type="ECO:0000313" key="3">
    <source>
        <dbReference type="Proteomes" id="UP000799437"/>
    </source>
</evidence>
<organism evidence="2 3">
    <name type="scientific">Pseudovirgaria hyperparasitica</name>
    <dbReference type="NCBI Taxonomy" id="470096"/>
    <lineage>
        <taxon>Eukaryota</taxon>
        <taxon>Fungi</taxon>
        <taxon>Dikarya</taxon>
        <taxon>Ascomycota</taxon>
        <taxon>Pezizomycotina</taxon>
        <taxon>Dothideomycetes</taxon>
        <taxon>Dothideomycetes incertae sedis</taxon>
        <taxon>Acrospermales</taxon>
        <taxon>Acrospermaceae</taxon>
        <taxon>Pseudovirgaria</taxon>
    </lineage>
</organism>
<feature type="compositionally biased region" description="Low complexity" evidence="1">
    <location>
        <begin position="464"/>
        <end position="477"/>
    </location>
</feature>
<keyword evidence="3" id="KW-1185">Reference proteome</keyword>
<feature type="region of interest" description="Disordered" evidence="1">
    <location>
        <begin position="1308"/>
        <end position="1355"/>
    </location>
</feature>
<feature type="compositionally biased region" description="Basic and acidic residues" evidence="1">
    <location>
        <begin position="479"/>
        <end position="488"/>
    </location>
</feature>
<feature type="compositionally biased region" description="Low complexity" evidence="1">
    <location>
        <begin position="301"/>
        <end position="311"/>
    </location>
</feature>
<feature type="compositionally biased region" description="Polar residues" evidence="1">
    <location>
        <begin position="15"/>
        <end position="28"/>
    </location>
</feature>
<feature type="region of interest" description="Disordered" evidence="1">
    <location>
        <begin position="1096"/>
        <end position="1125"/>
    </location>
</feature>
<feature type="compositionally biased region" description="Basic and acidic residues" evidence="1">
    <location>
        <begin position="660"/>
        <end position="675"/>
    </location>
</feature>
<feature type="compositionally biased region" description="Polar residues" evidence="1">
    <location>
        <begin position="1442"/>
        <end position="1452"/>
    </location>
</feature>
<sequence length="1768" mass="192815">MGVDTRKPPLPAPTDLSSVDNGNNTTDDLATDLSRATDKTSYSIPEDGSPVTIATKRHKDGALTKHTNHSQTSLLIEYFEAAKTGDKVHSRPSVRVRVTPSSHKRSRTASDQLRVTELGKDRKPSYTRRISLGNKAADEKAGEATELSYSGESAISDRPPVEVEVLQNASDLSQSDISASHRLPTDSAISSMPPDSTLDGPLVPIITRRRSQSLERDLEKEEVIIKDSLKAPDRKRSRSLSRERITQKVMEKLTAKPAESMNVTKDVKASSRRKSSRDDVAAGGVSSPRRTGRSHKGDDLSGSAESSLVSSNANRKSGESISMRSGVSAASSINNPKLLQTVEDAIRRLILPELNALKEEQKTQKNRDKFEKAAARDSVGSYSSRDELKRRVSKHASAPDMSKSRPKVVLNRDGDDPGVVLSSDSIKGRKHRRSSRDSSDSRPESRSESRKSSGSRHRSKGEVAAAGLIGAGLTAAALKHHDSKESVDRKHHRKHRSSSRSRSASISESVGRTERDEHIPPMPMQSTLHGSEVTRDSIMSSGTERRRRSVSSQGEHTPVREVSRGSAGAVTSPDPQTPTRTPAALSRGLYSQHSNRSLGSLPRSAKSDRSLSGSKTAAITAAGVTGAVTLSHATEKQDINRDYTQYTPTREVSPVQSDASYREEHVQGGRREYVDSPRSPLSVSSLGRGYDRKHSNMSMNSATSTPSYKMPRAKERPKAVTLETPSMILGDRGDHGTPGKEADEFFQVNHEENERYRRELEEAGESPTSYKRNTGYTDDSVDGPFMDRMTAGQDIRGVGAIPEYVRTPVAVESAVASLHEPSNVSGQSSEMSPQKKSHFSAYSTYEDQLAKELPSPQTTREADPSSRLSPTKERWSTLKEQAARSLSSSKSNSQHNSHNSPQQSVNHSAHEEQEEPIDFSANALPLAHDPMPEIGHGFDSDEQSEVTTNPSIIQGPLGGEHYGGDRAHWPLEVTPLKGNASQGKDIDQFDGQGKTLLAGAGAATAAGIAAAAAARIQRDQDQHSPDQQNYEPSLEDEYNARVEDDYDDEPTAHPKNPFSPQSLRLDEGYISAAHAGAITPDSQVRDYYADARQGGQYTPDIAADDPFGPATTGKHGRHVSMNSHGMESPLYDSATGRGMDRIQSKDVVALMDHLTVRDAQRNARDTEILVTLVRSAAEMRNQFEDMKRFIAVQDAALMQNTNQKAVGIEQKILQGPRPQPLGSPRIPRQASTDDGSEDLPTKRRNVFRRALKGLSAKSTNDMANIENMLVQLLGEVEGLKEMQTASQPQLTQIRSQSHSLTSYENLRASGDAGYEPDGQAGTSSTPNHSGYLSNPSSLRQSGGAMHSGYDGRRGSEHRISTVLEGDEDTLDEHEARALDVGFENNERLLTPTQEVRRAQIHENSPPTQASGQFAAQSQENTPKRKHKSGSSSIFGIPKISRWSKTTTSTAPERNSIDRKSQIYSDHSRSGSQADLNFYDDDDDYRMNPDDRLRSKSTLGEGQARSLGGSQGRSPSPLIPEEDYDDPKYKAHRNSLNLEHPQPRPGPTHRRTGHLENQAVSFGNMPLSPRSEHGQDDEFDNKFDQWGSNPSLVLGRNNRLSGGSERYTHGRSLSPIDSEGGYSGHSASEQAQAPSKQQQQSAIAPKVSVEQSAPSRSYGSSYEGYSSPYSQGHLAPLEPIQEVRYSLETDRQVLTPSPSLHKSQGMSSPSRKITGPRPMRTTSGQGATSGSGNTPAANIGTVRRKPVSAREADAESIPSYRDSFESETF</sequence>
<dbReference type="OrthoDB" id="5382102at2759"/>
<feature type="compositionally biased region" description="Low complexity" evidence="1">
    <location>
        <begin position="885"/>
        <end position="907"/>
    </location>
</feature>
<feature type="compositionally biased region" description="Low complexity" evidence="1">
    <location>
        <begin position="1653"/>
        <end position="1669"/>
    </location>
</feature>
<feature type="compositionally biased region" description="Basic and acidic residues" evidence="1">
    <location>
        <begin position="435"/>
        <end position="451"/>
    </location>
</feature>
<feature type="compositionally biased region" description="Basic residues" evidence="1">
    <location>
        <begin position="489"/>
        <end position="499"/>
    </location>
</feature>